<organism evidence="2">
    <name type="scientific">viral metagenome</name>
    <dbReference type="NCBI Taxonomy" id="1070528"/>
    <lineage>
        <taxon>unclassified sequences</taxon>
        <taxon>metagenomes</taxon>
        <taxon>organismal metagenomes</taxon>
    </lineage>
</organism>
<dbReference type="Gene3D" id="3.40.50.300">
    <property type="entry name" value="P-loop containing nucleotide triphosphate hydrolases"/>
    <property type="match status" value="2"/>
</dbReference>
<dbReference type="InterPro" id="IPR014001">
    <property type="entry name" value="Helicase_ATP-bd"/>
</dbReference>
<evidence type="ECO:0000313" key="2">
    <source>
        <dbReference type="EMBL" id="QHT10171.1"/>
    </source>
</evidence>
<accession>A0A6C0D0S8</accession>
<dbReference type="GO" id="GO:0016787">
    <property type="term" value="F:hydrolase activity"/>
    <property type="evidence" value="ECO:0007669"/>
    <property type="project" value="InterPro"/>
</dbReference>
<dbReference type="GO" id="GO:0003677">
    <property type="term" value="F:DNA binding"/>
    <property type="evidence" value="ECO:0007669"/>
    <property type="project" value="InterPro"/>
</dbReference>
<dbReference type="InterPro" id="IPR027417">
    <property type="entry name" value="P-loop_NTPase"/>
</dbReference>
<proteinExistence type="predicted"/>
<feature type="domain" description="Helicase ATP-binding" evidence="1">
    <location>
        <begin position="49"/>
        <end position="239"/>
    </location>
</feature>
<name>A0A6C0D0S8_9ZZZZ</name>
<dbReference type="Pfam" id="PF04851">
    <property type="entry name" value="ResIII"/>
    <property type="match status" value="1"/>
</dbReference>
<evidence type="ECO:0000259" key="1">
    <source>
        <dbReference type="PROSITE" id="PS51192"/>
    </source>
</evidence>
<dbReference type="PROSITE" id="PS51192">
    <property type="entry name" value="HELICASE_ATP_BIND_1"/>
    <property type="match status" value="1"/>
</dbReference>
<dbReference type="AlphaFoldDB" id="A0A6C0D0S8"/>
<dbReference type="SMART" id="SM00487">
    <property type="entry name" value="DEXDc"/>
    <property type="match status" value="1"/>
</dbReference>
<protein>
    <recommendedName>
        <fullName evidence="1">Helicase ATP-binding domain-containing protein</fullName>
    </recommendedName>
</protein>
<dbReference type="GO" id="GO:0005524">
    <property type="term" value="F:ATP binding"/>
    <property type="evidence" value="ECO:0007669"/>
    <property type="project" value="InterPro"/>
</dbReference>
<reference evidence="2" key="1">
    <citation type="journal article" date="2020" name="Nature">
        <title>Giant virus diversity and host interactions through global metagenomics.</title>
        <authorList>
            <person name="Schulz F."/>
            <person name="Roux S."/>
            <person name="Paez-Espino D."/>
            <person name="Jungbluth S."/>
            <person name="Walsh D.A."/>
            <person name="Denef V.J."/>
            <person name="McMahon K.D."/>
            <person name="Konstantinidis K.T."/>
            <person name="Eloe-Fadrosh E.A."/>
            <person name="Kyrpides N.C."/>
            <person name="Woyke T."/>
        </authorList>
    </citation>
    <scope>NUCLEOTIDE SEQUENCE</scope>
    <source>
        <strain evidence="2">GVMAG-M-3300023174-104</strain>
    </source>
</reference>
<dbReference type="InterPro" id="IPR006935">
    <property type="entry name" value="Helicase/UvrB_N"/>
</dbReference>
<sequence>MEWDRYLVSYPSLKEEEFSKEIVRHEELYPESFDCTSGFCHQEMIARYMSYYTLYDSLLVIHEMGTGKTGVAIALMDTLKEQQNIPRILFLCNNSTIEQNFYTEVKKYSRYFRKTWEDMSSHLPEDKKTSRWNAVFMSQGLISQTYQKFAKEIGSLTDDQLLQQYKDCLVICDEAHHLNFQYRNELSLKEKKLGEIIYDEIYRFFKVLGVHKKALVMTGTPIRDQPEEIVLLFNLILVSQQIKLPVDQEFLDDFLKIKRNIEIPILSQKPGNEEEKEQDQEDQIRKISLPIYEWATQAEQRLFQLLRGKVSFLRQQLSRVRIEYSGEVLFPMEHLRLRSNFMSEFQEQSYLLCIPGLGMGSGEENEDRPDDMVISDYTQLYQASLFVFPWYQPSGNVEGLVGEAGFSKFIDFKIETPVLPSSGRISKSNRYALTFRWKDEDPKRSSRVWPPDVWARLTSRDTSFQDKINILQTYSTIYADFLECFFGNVQQLCYVYSEWVKGSGMMVLALILKTFFGFTMITRASQIQGSKERESGFRFIFINDLFHIRDSEVQQLLSYFNHPDNAKGKYCQILLSTGKTKEGISVLNIQQIHILTPSWNFADVSQAIARGLRKNSHAALLKSGMEDVTVRVFLHTALLLPSEDLTPEEKKEALFLSIDFQRYARSEIKDRNARLMYRFLTKSAWDCPWAKSSNQIQDDSFRNTRDCDYEECNYTCYGEDRLPVQSQRLDITWLTFYAGEQQRQVLLQLSSVMQKSFGQISILDLKRKIQEKVGFPVTELLLSQVIEMASQNRTLFSSFDGQQKYLYSNGGVVTLIDHPFLSIGYSNKYQHDQYQVYNLVDLVIPTSSCRLGWDFKEYEKEYQTNSERIEKWVQQFIFLFENVPNRKSLSSLFEMWANNPSKWTNVIKRFIDILSGLTENEVSLSIILWEILEMIKNEYTTLYPSLLIWEPETATSWDDVERIFVENQEYDKRNHQWKLKENGQQVGERVITPISSKKELEWGSPDFERLITNNEAIGFYAIIKDADTFLIRDVRNKELFVPNTNTEMTINKRNVPSGLNCSSFKVQCVIYILLLFLKMDPSLRADVEEIVKRKYEKKRGLLDPTPANLERMKKLAWFAKLTSDTTSPALFTPELLEENIKDIYMLGLLKRDADMCPLLRRWFIKHQLYI</sequence>
<dbReference type="EMBL" id="MN739518">
    <property type="protein sequence ID" value="QHT10171.1"/>
    <property type="molecule type" value="Genomic_DNA"/>
</dbReference>
<dbReference type="SUPFAM" id="SSF52540">
    <property type="entry name" value="P-loop containing nucleoside triphosphate hydrolases"/>
    <property type="match status" value="2"/>
</dbReference>